<dbReference type="PROSITE" id="PS51257">
    <property type="entry name" value="PROKAR_LIPOPROTEIN"/>
    <property type="match status" value="1"/>
</dbReference>
<dbReference type="Pfam" id="PF10988">
    <property type="entry name" value="DUF2807"/>
    <property type="match status" value="1"/>
</dbReference>
<reference evidence="2 3" key="1">
    <citation type="submission" date="2019-02" db="EMBL/GenBank/DDBJ databases">
        <title>Genomic Encyclopedia of Type Strains, Phase IV (KMG-IV): sequencing the most valuable type-strain genomes for metagenomic binning, comparative biology and taxonomic classification.</title>
        <authorList>
            <person name="Goeker M."/>
        </authorList>
    </citation>
    <scope>NUCLEOTIDE SEQUENCE [LARGE SCALE GENOMIC DNA]</scope>
    <source>
        <strain evidence="2 3">DSM 17196</strain>
    </source>
</reference>
<gene>
    <name evidence="2" type="ORF">EV197_0997</name>
</gene>
<name>A0A4Q7PGV8_9FLAO</name>
<comment type="caution">
    <text evidence="2">The sequence shown here is derived from an EMBL/GenBank/DDBJ whole genome shotgun (WGS) entry which is preliminary data.</text>
</comment>
<organism evidence="2 3">
    <name type="scientific">Aquimarina brevivitae</name>
    <dbReference type="NCBI Taxonomy" id="323412"/>
    <lineage>
        <taxon>Bacteria</taxon>
        <taxon>Pseudomonadati</taxon>
        <taxon>Bacteroidota</taxon>
        <taxon>Flavobacteriia</taxon>
        <taxon>Flavobacteriales</taxon>
        <taxon>Flavobacteriaceae</taxon>
        <taxon>Aquimarina</taxon>
    </lineage>
</organism>
<dbReference type="RefSeq" id="WP_130285589.1">
    <property type="nucleotide sequence ID" value="NZ_SGXE01000001.1"/>
</dbReference>
<sequence>MKVIGPIIIAVLILISCGSENSWDCLQTTGEIITEEVEVVNFNAISVLQRSQLIISQGTQRVRVETGENLINDVEVYVDNGTLIIDNKNSCNLVRDYGVTKVYVTIPDITEIRNASGLPVIGEGVLSVTELTLTSDDLEEEDLYRKVGDFRLNLDVDQLTIITNGKSNFFLDGRATAVDINFLDGDNRCECTALDVNTLSVFHRGTNDIIIAPQTSVTGELRSTGNLILRSRPAVVDLQELYTGRLIYQD</sequence>
<proteinExistence type="predicted"/>
<evidence type="ECO:0000313" key="2">
    <source>
        <dbReference type="EMBL" id="RZS99771.1"/>
    </source>
</evidence>
<evidence type="ECO:0000313" key="3">
    <source>
        <dbReference type="Proteomes" id="UP000292262"/>
    </source>
</evidence>
<dbReference type="OrthoDB" id="1466971at2"/>
<dbReference type="AlphaFoldDB" id="A0A4Q7PGV8"/>
<dbReference type="Gene3D" id="2.160.20.120">
    <property type="match status" value="1"/>
</dbReference>
<dbReference type="InterPro" id="IPR021255">
    <property type="entry name" value="DUF2807"/>
</dbReference>
<accession>A0A4Q7PGV8</accession>
<evidence type="ECO:0000259" key="1">
    <source>
        <dbReference type="Pfam" id="PF10988"/>
    </source>
</evidence>
<feature type="domain" description="Putative auto-transporter adhesin head GIN" evidence="1">
    <location>
        <begin position="41"/>
        <end position="231"/>
    </location>
</feature>
<keyword evidence="3" id="KW-1185">Reference proteome</keyword>
<dbReference type="EMBL" id="SGXE01000001">
    <property type="protein sequence ID" value="RZS99771.1"/>
    <property type="molecule type" value="Genomic_DNA"/>
</dbReference>
<protein>
    <submittedName>
        <fullName evidence="2">Putative autotransporter adhesin-like protein</fullName>
    </submittedName>
</protein>
<dbReference type="Proteomes" id="UP000292262">
    <property type="component" value="Unassembled WGS sequence"/>
</dbReference>